<dbReference type="InterPro" id="IPR031107">
    <property type="entry name" value="Small_HSP"/>
</dbReference>
<protein>
    <recommendedName>
        <fullName evidence="4">SHSP domain-containing protein</fullName>
    </recommendedName>
</protein>
<dbReference type="PANTHER" id="PTHR11527">
    <property type="entry name" value="HEAT-SHOCK PROTEIN 20 FAMILY MEMBER"/>
    <property type="match status" value="1"/>
</dbReference>
<reference evidence="5" key="1">
    <citation type="submission" date="2020-06" db="EMBL/GenBank/DDBJ databases">
        <title>Genomes of multiple members of Pneumocystis genus reveal paths to human pathogen Pneumocystis jirovecii.</title>
        <authorList>
            <person name="Cisse O.H."/>
            <person name="Ma L."/>
            <person name="Dekker J."/>
            <person name="Khil P."/>
            <person name="Jo J."/>
            <person name="Brenchley J."/>
            <person name="Blair R."/>
            <person name="Pahar B."/>
            <person name="Chabe M."/>
            <person name="Van Rompay K.A."/>
            <person name="Keesler R."/>
            <person name="Sukura A."/>
            <person name="Hirsch V."/>
            <person name="Kutty G."/>
            <person name="Liu Y."/>
            <person name="Peng L."/>
            <person name="Chen J."/>
            <person name="Song J."/>
            <person name="Weissenbacher-Lang C."/>
            <person name="Xu J."/>
            <person name="Upham N.S."/>
            <person name="Stajich J.E."/>
            <person name="Cuomo C.A."/>
            <person name="Cushion M.T."/>
            <person name="Kovacs J.A."/>
        </authorList>
    </citation>
    <scope>NUCLEOTIDE SEQUENCE</scope>
    <source>
        <strain evidence="5">2A</strain>
    </source>
</reference>
<evidence type="ECO:0000313" key="5">
    <source>
        <dbReference type="EMBL" id="QSL65804.1"/>
    </source>
</evidence>
<dbReference type="OrthoDB" id="1431247at2759"/>
<dbReference type="SUPFAM" id="SSF49764">
    <property type="entry name" value="HSP20-like chaperones"/>
    <property type="match status" value="1"/>
</dbReference>
<keyword evidence="1" id="KW-0346">Stress response</keyword>
<evidence type="ECO:0000256" key="2">
    <source>
        <dbReference type="PROSITE-ProRule" id="PRU00285"/>
    </source>
</evidence>
<dbReference type="EMBL" id="CP054539">
    <property type="protein sequence ID" value="QSL65804.1"/>
    <property type="molecule type" value="Genomic_DNA"/>
</dbReference>
<organism evidence="5 6">
    <name type="scientific">Pneumocystis wakefieldiae</name>
    <dbReference type="NCBI Taxonomy" id="38082"/>
    <lineage>
        <taxon>Eukaryota</taxon>
        <taxon>Fungi</taxon>
        <taxon>Dikarya</taxon>
        <taxon>Ascomycota</taxon>
        <taxon>Taphrinomycotina</taxon>
        <taxon>Pneumocystomycetes</taxon>
        <taxon>Pneumocystaceae</taxon>
        <taxon>Pneumocystis</taxon>
    </lineage>
</organism>
<accession>A0A899FZV6</accession>
<dbReference type="InterPro" id="IPR002068">
    <property type="entry name" value="A-crystallin/Hsp20_dom"/>
</dbReference>
<evidence type="ECO:0000259" key="4">
    <source>
        <dbReference type="PROSITE" id="PS01031"/>
    </source>
</evidence>
<dbReference type="Pfam" id="PF00011">
    <property type="entry name" value="HSP20"/>
    <property type="match status" value="1"/>
</dbReference>
<dbReference type="AlphaFoldDB" id="A0A899FZV6"/>
<proteinExistence type="inferred from homology"/>
<dbReference type="PROSITE" id="PS01031">
    <property type="entry name" value="SHSP"/>
    <property type="match status" value="1"/>
</dbReference>
<evidence type="ECO:0000313" key="6">
    <source>
        <dbReference type="Proteomes" id="UP000663699"/>
    </source>
</evidence>
<dbReference type="InterPro" id="IPR008978">
    <property type="entry name" value="HSP20-like_chaperone"/>
</dbReference>
<sequence length="178" mass="20321">MLETSFFPTDLGRLIHSTFDEPLFYLKGNLADRTLSPRIDMLESSKEYFVEVELPGMKKEEIILEFIDEQTLVVQGHIERSSCSRSDSDGPIVEEIPDEESKSKCKSKSLKVCDKNVLKKSPQTTYWQKERFSGQFSRKICFPASVDRDHVKATLEDGILKVRIPKSACSVSRRIAID</sequence>
<dbReference type="Proteomes" id="UP000663699">
    <property type="component" value="Chromosome 8"/>
</dbReference>
<gene>
    <name evidence="5" type="ORF">MERGE_000082</name>
</gene>
<dbReference type="CDD" id="cd06464">
    <property type="entry name" value="ACD_sHsps-like"/>
    <property type="match status" value="1"/>
</dbReference>
<dbReference type="Gene3D" id="2.60.40.790">
    <property type="match status" value="1"/>
</dbReference>
<name>A0A899FZV6_9ASCO</name>
<evidence type="ECO:0000256" key="1">
    <source>
        <dbReference type="ARBA" id="ARBA00023016"/>
    </source>
</evidence>
<keyword evidence="6" id="KW-1185">Reference proteome</keyword>
<comment type="similarity">
    <text evidence="2 3">Belongs to the small heat shock protein (HSP20) family.</text>
</comment>
<feature type="domain" description="SHSP" evidence="4">
    <location>
        <begin position="30"/>
        <end position="178"/>
    </location>
</feature>
<evidence type="ECO:0000256" key="3">
    <source>
        <dbReference type="RuleBase" id="RU003616"/>
    </source>
</evidence>